<feature type="signal peptide" evidence="7">
    <location>
        <begin position="1"/>
        <end position="27"/>
    </location>
</feature>
<dbReference type="GO" id="GO:0005576">
    <property type="term" value="C:extracellular region"/>
    <property type="evidence" value="ECO:0007669"/>
    <property type="project" value="UniProtKB-SubCell"/>
</dbReference>
<feature type="chain" id="PRO_5037617073" evidence="7">
    <location>
        <begin position="28"/>
        <end position="377"/>
    </location>
</feature>
<protein>
    <submittedName>
        <fullName evidence="8">Uncharacterized protein</fullName>
    </submittedName>
</protein>
<sequence length="377" mass="41778">MTKMKTWSFSLVLVLIASSLFITISGATTVHILNSMPKNSGQVDIHCKSKNNDLGSRVLEEGKDYNWPVEENAVYFCEAVRLPRNIASWHAFEPERDVGHDSVFWLVKEEGFFRSWDNSTWVQEVPPASEISNTPLILLKSSSFGDHTSQNSSSSFPNLAGTFDSSDCLNSTAPLVSTHRVSSSSDEAVPANDSLHLESTSSLPVDVASLPVVSSSSTIPGVQLDVVLPPLSSQKSTLVSLHPMQTRSKTGALKPKVFNVHQSSFCAGVEEKEPKSVHEALSNPKWRNAMDKESAINYDLVWRKFLPHDYHKILLNSSIQSASMDSFSMKQLFFHLSHHPVLVDDGNMVHQQLSQKRCPPPSSSRDPATLKKNVIWH</sequence>
<evidence type="ECO:0000256" key="6">
    <source>
        <dbReference type="SAM" id="MobiDB-lite"/>
    </source>
</evidence>
<comment type="caution">
    <text evidence="8">The sequence shown here is derived from an EMBL/GenBank/DDBJ whole genome shotgun (WGS) entry which is preliminary data.</text>
</comment>
<dbReference type="EMBL" id="JAEACU010000012">
    <property type="protein sequence ID" value="KAH7513180.1"/>
    <property type="molecule type" value="Genomic_DNA"/>
</dbReference>
<dbReference type="InterPro" id="IPR010264">
    <property type="entry name" value="Self-incomp_S1"/>
</dbReference>
<reference evidence="8" key="1">
    <citation type="journal article" date="2021" name="Front. Plant Sci.">
        <title>Chromosome-Scale Genome Assembly for Chinese Sour Jujube and Insights Into Its Genome Evolution and Domestication Signature.</title>
        <authorList>
            <person name="Shen L.-Y."/>
            <person name="Luo H."/>
            <person name="Wang X.-L."/>
            <person name="Wang X.-M."/>
            <person name="Qiu X.-J."/>
            <person name="Liu H."/>
            <person name="Zhou S.-S."/>
            <person name="Jia K.-H."/>
            <person name="Nie S."/>
            <person name="Bao Y.-T."/>
            <person name="Zhang R.-G."/>
            <person name="Yun Q.-Z."/>
            <person name="Chai Y.-H."/>
            <person name="Lu J.-Y."/>
            <person name="Li Y."/>
            <person name="Zhao S.-W."/>
            <person name="Mao J.-F."/>
            <person name="Jia S.-G."/>
            <person name="Mao Y.-M."/>
        </authorList>
    </citation>
    <scope>NUCLEOTIDE SEQUENCE</scope>
    <source>
        <strain evidence="8">AT0</strain>
        <tissue evidence="8">Leaf</tissue>
    </source>
</reference>
<evidence type="ECO:0000256" key="7">
    <source>
        <dbReference type="SAM" id="SignalP"/>
    </source>
</evidence>
<dbReference type="AlphaFoldDB" id="A0A978UEI7"/>
<evidence type="ECO:0000256" key="1">
    <source>
        <dbReference type="ARBA" id="ARBA00004613"/>
    </source>
</evidence>
<dbReference type="Pfam" id="PF05938">
    <property type="entry name" value="Self-incomp_S1"/>
    <property type="match status" value="1"/>
</dbReference>
<dbReference type="GO" id="GO:0060320">
    <property type="term" value="P:rejection of self pollen"/>
    <property type="evidence" value="ECO:0007669"/>
    <property type="project" value="UniProtKB-KW"/>
</dbReference>
<accession>A0A978UEI7</accession>
<evidence type="ECO:0000313" key="8">
    <source>
        <dbReference type="EMBL" id="KAH7513180.1"/>
    </source>
</evidence>
<dbReference type="PANTHER" id="PTHR35630">
    <property type="entry name" value="LEGUMINOSIN GROUP486 SECRETED PEPTIDE"/>
    <property type="match status" value="1"/>
</dbReference>
<comment type="similarity">
    <text evidence="2">Belongs to the plant self-incompatibility (S1) protein family.</text>
</comment>
<name>A0A978UEI7_ZIZJJ</name>
<evidence type="ECO:0000313" key="9">
    <source>
        <dbReference type="Proteomes" id="UP000813462"/>
    </source>
</evidence>
<gene>
    <name evidence="8" type="ORF">FEM48_Zijuj12G0169100</name>
</gene>
<keyword evidence="4" id="KW-0964">Secreted</keyword>
<proteinExistence type="inferred from homology"/>
<evidence type="ECO:0000256" key="3">
    <source>
        <dbReference type="ARBA" id="ARBA00022471"/>
    </source>
</evidence>
<comment type="subcellular location">
    <subcellularLocation>
        <location evidence="1">Secreted</location>
    </subcellularLocation>
</comment>
<dbReference type="Proteomes" id="UP000813462">
    <property type="component" value="Unassembled WGS sequence"/>
</dbReference>
<dbReference type="PANTHER" id="PTHR35630:SF1">
    <property type="entry name" value="LEGUMINOSIN GROUP486 SECRETED PEPTIDE"/>
    <property type="match status" value="1"/>
</dbReference>
<keyword evidence="3" id="KW-0713">Self-incompatibility</keyword>
<keyword evidence="5 7" id="KW-0732">Signal</keyword>
<evidence type="ECO:0000256" key="5">
    <source>
        <dbReference type="ARBA" id="ARBA00022729"/>
    </source>
</evidence>
<evidence type="ECO:0000256" key="2">
    <source>
        <dbReference type="ARBA" id="ARBA00005581"/>
    </source>
</evidence>
<organism evidence="8 9">
    <name type="scientific">Ziziphus jujuba var. spinosa</name>
    <dbReference type="NCBI Taxonomy" id="714518"/>
    <lineage>
        <taxon>Eukaryota</taxon>
        <taxon>Viridiplantae</taxon>
        <taxon>Streptophyta</taxon>
        <taxon>Embryophyta</taxon>
        <taxon>Tracheophyta</taxon>
        <taxon>Spermatophyta</taxon>
        <taxon>Magnoliopsida</taxon>
        <taxon>eudicotyledons</taxon>
        <taxon>Gunneridae</taxon>
        <taxon>Pentapetalae</taxon>
        <taxon>rosids</taxon>
        <taxon>fabids</taxon>
        <taxon>Rosales</taxon>
        <taxon>Rhamnaceae</taxon>
        <taxon>Paliureae</taxon>
        <taxon>Ziziphus</taxon>
    </lineage>
</organism>
<feature type="region of interest" description="Disordered" evidence="6">
    <location>
        <begin position="352"/>
        <end position="377"/>
    </location>
</feature>
<evidence type="ECO:0000256" key="4">
    <source>
        <dbReference type="ARBA" id="ARBA00022525"/>
    </source>
</evidence>